<dbReference type="PANTHER" id="PTHR35324">
    <property type="entry name" value="BNAA08G03750D PROTEIN"/>
    <property type="match status" value="1"/>
</dbReference>
<accession>A0A804IVE1</accession>
<feature type="compositionally biased region" description="Polar residues" evidence="1">
    <location>
        <begin position="9"/>
        <end position="30"/>
    </location>
</feature>
<dbReference type="AlphaFoldDB" id="A0A804IVE1"/>
<dbReference type="OrthoDB" id="749289at2759"/>
<name>A0A804IVE1_MUSAM</name>
<dbReference type="InParanoid" id="A0A804IVE1"/>
<dbReference type="EnsemblPlants" id="Ma04_t29690.1">
    <property type="protein sequence ID" value="Ma04_p29690.1"/>
    <property type="gene ID" value="Ma04_g29690"/>
</dbReference>
<organism evidence="2 3">
    <name type="scientific">Musa acuminata subsp. malaccensis</name>
    <name type="common">Wild banana</name>
    <name type="synonym">Musa malaccensis</name>
    <dbReference type="NCBI Taxonomy" id="214687"/>
    <lineage>
        <taxon>Eukaryota</taxon>
        <taxon>Viridiplantae</taxon>
        <taxon>Streptophyta</taxon>
        <taxon>Embryophyta</taxon>
        <taxon>Tracheophyta</taxon>
        <taxon>Spermatophyta</taxon>
        <taxon>Magnoliopsida</taxon>
        <taxon>Liliopsida</taxon>
        <taxon>Zingiberales</taxon>
        <taxon>Musaceae</taxon>
        <taxon>Musa</taxon>
    </lineage>
</organism>
<evidence type="ECO:0000313" key="2">
    <source>
        <dbReference type="EnsemblPlants" id="Ma04_p29690.1"/>
    </source>
</evidence>
<feature type="compositionally biased region" description="Basic and acidic residues" evidence="1">
    <location>
        <begin position="78"/>
        <end position="89"/>
    </location>
</feature>
<dbReference type="PANTHER" id="PTHR35324:SF4">
    <property type="entry name" value="EXPRESSED PROTEIN"/>
    <property type="match status" value="1"/>
</dbReference>
<dbReference type="Gramene" id="Ma04_t29690.1">
    <property type="protein sequence ID" value="Ma04_p29690.1"/>
    <property type="gene ID" value="Ma04_g29690"/>
</dbReference>
<evidence type="ECO:0000313" key="3">
    <source>
        <dbReference type="Proteomes" id="UP000012960"/>
    </source>
</evidence>
<dbReference type="FunCoup" id="A0A804IVE1">
    <property type="interactions" value="4"/>
</dbReference>
<proteinExistence type="predicted"/>
<reference evidence="2" key="1">
    <citation type="submission" date="2021-05" db="UniProtKB">
        <authorList>
            <consortium name="EnsemblPlants"/>
        </authorList>
    </citation>
    <scope>IDENTIFICATION</scope>
    <source>
        <strain evidence="2">subsp. malaccensis</strain>
    </source>
</reference>
<feature type="region of interest" description="Disordered" evidence="1">
    <location>
        <begin position="1"/>
        <end position="43"/>
    </location>
</feature>
<feature type="region of interest" description="Disordered" evidence="1">
    <location>
        <begin position="73"/>
        <end position="95"/>
    </location>
</feature>
<keyword evidence="3" id="KW-1185">Reference proteome</keyword>
<dbReference type="OMA" id="TKPDKNN"/>
<evidence type="ECO:0000256" key="1">
    <source>
        <dbReference type="SAM" id="MobiDB-lite"/>
    </source>
</evidence>
<protein>
    <submittedName>
        <fullName evidence="2">Uncharacterized protein</fullName>
    </submittedName>
</protein>
<dbReference type="Proteomes" id="UP000012960">
    <property type="component" value="Unplaced"/>
</dbReference>
<sequence length="95" mass="10490">MAFVAKKPPSSSGDENQTTEVARSPVSNSLYLKGPDAGGGAERRSLDKDVVLSRIRHRKRVNRLVTVLQSHLRSQPAMEKDGEPSRWLDDAFSCP</sequence>